<dbReference type="Proteomes" id="UP001330812">
    <property type="component" value="Chromosome"/>
</dbReference>
<dbReference type="EMBL" id="CP142149">
    <property type="protein sequence ID" value="WSE26137.1"/>
    <property type="molecule type" value="Genomic_DNA"/>
</dbReference>
<organism evidence="1 2">
    <name type="scientific">Amycolatopsis rhabdoformis</name>
    <dbReference type="NCBI Taxonomy" id="1448059"/>
    <lineage>
        <taxon>Bacteria</taxon>
        <taxon>Bacillati</taxon>
        <taxon>Actinomycetota</taxon>
        <taxon>Actinomycetes</taxon>
        <taxon>Pseudonocardiales</taxon>
        <taxon>Pseudonocardiaceae</taxon>
        <taxon>Amycolatopsis</taxon>
    </lineage>
</organism>
<protein>
    <submittedName>
        <fullName evidence="1">DUF6011 domain-containing protein</fullName>
    </submittedName>
</protein>
<proteinExistence type="predicted"/>
<name>A0ABZ1HUV2_9PSEU</name>
<evidence type="ECO:0000313" key="2">
    <source>
        <dbReference type="Proteomes" id="UP001330812"/>
    </source>
</evidence>
<sequence length="231" mass="25516">MTTRCQSPTCNRPLRDEKSVRRGFGPVCWGRANPTAAPAHATPDHPVDPNQIPLPLETHVTKMLFEIDGKPTPIDDCSWLLYSPCGCMSGISTVRDGALTEDDAWADFEPNAEQRKRDKAAGLRVTIGLRSEVRNLATDCPHTPKWGVENTPVPDGHQWAQTVHTPRGRRKHLVPDVGVENYAERRYDSGNTAALCGSEGWSWGTAWHELDAPECLACARKAKTVQEGQNQ</sequence>
<dbReference type="InterPro" id="IPR046053">
    <property type="entry name" value="DUF6011"/>
</dbReference>
<keyword evidence="2" id="KW-1185">Reference proteome</keyword>
<reference evidence="1 2" key="1">
    <citation type="journal article" date="2015" name="Int. J. Syst. Evol. Microbiol.">
        <title>Amycolatopsis rhabdoformis sp. nov., an actinomycete isolated from a tropical forest soil.</title>
        <authorList>
            <person name="Souza W.R."/>
            <person name="Silva R.E."/>
            <person name="Goodfellow M."/>
            <person name="Busarakam K."/>
            <person name="Figueiro F.S."/>
            <person name="Ferreira D."/>
            <person name="Rodrigues-Filho E."/>
            <person name="Moraes L.A.B."/>
            <person name="Zucchi T.D."/>
        </authorList>
    </citation>
    <scope>NUCLEOTIDE SEQUENCE [LARGE SCALE GENOMIC DNA]</scope>
    <source>
        <strain evidence="1 2">NCIMB 14900</strain>
    </source>
</reference>
<dbReference type="Pfam" id="PF19474">
    <property type="entry name" value="DUF6011"/>
    <property type="match status" value="1"/>
</dbReference>
<accession>A0ABZ1HUV2</accession>
<evidence type="ECO:0000313" key="1">
    <source>
        <dbReference type="EMBL" id="WSE26137.1"/>
    </source>
</evidence>
<dbReference type="RefSeq" id="WP_326565105.1">
    <property type="nucleotide sequence ID" value="NZ_CP142149.1"/>
</dbReference>
<gene>
    <name evidence="1" type="ORF">VSH64_25005</name>
</gene>